<comment type="caution">
    <text evidence="1">The sequence shown here is derived from an EMBL/GenBank/DDBJ whole genome shotgun (WGS) entry which is preliminary data.</text>
</comment>
<dbReference type="Proteomes" id="UP001428341">
    <property type="component" value="Unassembled WGS sequence"/>
</dbReference>
<evidence type="ECO:0000313" key="1">
    <source>
        <dbReference type="EMBL" id="KAK9214225.1"/>
    </source>
</evidence>
<dbReference type="AlphaFoldDB" id="A0AAP0MQ76"/>
<evidence type="ECO:0000313" key="2">
    <source>
        <dbReference type="Proteomes" id="UP001428341"/>
    </source>
</evidence>
<reference evidence="1 2" key="1">
    <citation type="submission" date="2024-05" db="EMBL/GenBank/DDBJ databases">
        <title>Haplotype-resolved chromosome-level genome assembly of Huyou (Citrus changshanensis).</title>
        <authorList>
            <person name="Miao C."/>
            <person name="Chen W."/>
            <person name="Wu Y."/>
            <person name="Wang L."/>
            <person name="Zhao S."/>
            <person name="Grierson D."/>
            <person name="Xu C."/>
            <person name="Chen K."/>
        </authorList>
    </citation>
    <scope>NUCLEOTIDE SEQUENCE [LARGE SCALE GENOMIC DNA]</scope>
    <source>
        <strain evidence="1">01-14</strain>
        <tissue evidence="1">Leaf</tissue>
    </source>
</reference>
<proteinExistence type="predicted"/>
<dbReference type="EMBL" id="JBCGBO010000003">
    <property type="protein sequence ID" value="KAK9214225.1"/>
    <property type="molecule type" value="Genomic_DNA"/>
</dbReference>
<gene>
    <name evidence="1" type="ORF">WN944_006213</name>
</gene>
<keyword evidence="2" id="KW-1185">Reference proteome</keyword>
<sequence>MLDVHLRLFCERLKRVLADEEGALTLSDSTNVTPLFQNLLTESEIIATTLLRNYEADVARLLFQLIRQKFDEFEVALPFLQLLDLEESDEDVKRGDILEILEDINHFVHESEEAIDAFFINIMQQQSRENESESSTKMALLVGLHSKIIDIRNRMQQLPPGDNGSDISEQGKKIIRLLSEGQPRLDISEFERGREELFDLLIEGPSGLSVVAILNSSGFDKTAFAADTYNNNLIKFYFDCLAWVREPKSLQRKKQTQIYKIFKIGATEAGNYDSGSKPGHAAAACAASNGQHRALRCAQQSSTRGQHWPAARAALCAVSSARGQRGQQRALHVLQLEATLPRPAESCARVLARFPARRQQLVWRRRRRRRSAGV</sequence>
<accession>A0AAP0MQ76</accession>
<organism evidence="1 2">
    <name type="scientific">Citrus x changshan-huyou</name>
    <dbReference type="NCBI Taxonomy" id="2935761"/>
    <lineage>
        <taxon>Eukaryota</taxon>
        <taxon>Viridiplantae</taxon>
        <taxon>Streptophyta</taxon>
        <taxon>Embryophyta</taxon>
        <taxon>Tracheophyta</taxon>
        <taxon>Spermatophyta</taxon>
        <taxon>Magnoliopsida</taxon>
        <taxon>eudicotyledons</taxon>
        <taxon>Gunneridae</taxon>
        <taxon>Pentapetalae</taxon>
        <taxon>rosids</taxon>
        <taxon>malvids</taxon>
        <taxon>Sapindales</taxon>
        <taxon>Rutaceae</taxon>
        <taxon>Aurantioideae</taxon>
        <taxon>Citrus</taxon>
    </lineage>
</organism>
<protein>
    <submittedName>
        <fullName evidence="1">Uncharacterized protein</fullName>
    </submittedName>
</protein>
<name>A0AAP0MQ76_9ROSI</name>